<dbReference type="EMBL" id="FRAC01000023">
    <property type="protein sequence ID" value="SHL09739.1"/>
    <property type="molecule type" value="Genomic_DNA"/>
</dbReference>
<accession>A0A1M6XV36</accession>
<feature type="coiled-coil region" evidence="1">
    <location>
        <begin position="297"/>
        <end position="328"/>
    </location>
</feature>
<dbReference type="InterPro" id="IPR043756">
    <property type="entry name" value="DUF5702"/>
</dbReference>
<name>A0A1M6XV36_9FIRM</name>
<gene>
    <name evidence="2" type="ORF">SAMN02745136_04077</name>
</gene>
<sequence>MKKKESGVITVLLSIILLAVLALILTTVEAVRLNGGYVMSDRAFDTAMDSAFAGYYSPLYEEYHIFGLDTGFGGKDADYNALTDKLKEYMDYTFYPRKDMEELPVSLPSSFEPYGITIKKVDITSTQTLLDKKGELFARQACEYMKYRIPEDGIKSLLENLKITESAKQTGEILEQRQEAEERAAELEGRVLKLMEVIDGFEMKKHGVKTNGDMAKIKDSFIKKVWTGTVDRNSLSIDNDWLFQSVQSHYKNPLTNIQGIRGELSSLSDCVNMQEEASRRYQQLLAVDTSQYTREEKENLADEIDGVQEDIENYREEEERLIENLNREGAYLTGILDDETNSINNALKILGEMKPLSEKVKEETAKYGEALKKYKEDRKEGVSENIPEALSMAEPGTEGALQYDFEGMKACLSANKSLIENCLKQKDLSLSSNKTSWETYEKNLQVYEECVRNLDFSPLKFSYSGCMKPKDSNPFFEGVNKILGNGLMELVIEDTDRVSKNKISTSELPTSIMNSGVAEKEKNTPGKEFGLDNKKEVYSPVFSSLKDSLNLKEEGTDILNNALYSEYVKEHFGDYLQGQKSGTKVLSYEKEYILGEEEKDEENLKEIINKIVLLRSLTDTITLLTDTKSREEAQVMAAGFVGFTGMPAIIEAVKYVIIVTWGFCEALVDTAALFSGKSVPVIKQKKDFSLGLTDILGLTKARIIEKTSHMKADGGLGYVDYETCLNIFLFLKNRESKIYHSMDLIQENLRAEYEGSFSIKNCLAGFGAEGEFQMESRFIDFPFITKDKELADGVYSYHIKKDYAY</sequence>
<evidence type="ECO:0000256" key="1">
    <source>
        <dbReference type="SAM" id="Coils"/>
    </source>
</evidence>
<keyword evidence="1" id="KW-0175">Coiled coil</keyword>
<reference evidence="2 3" key="1">
    <citation type="submission" date="2016-11" db="EMBL/GenBank/DDBJ databases">
        <authorList>
            <person name="Jaros S."/>
            <person name="Januszkiewicz K."/>
            <person name="Wedrychowicz H."/>
        </authorList>
    </citation>
    <scope>NUCLEOTIDE SEQUENCE [LARGE SCALE GENOMIC DNA]</scope>
    <source>
        <strain evidence="2 3">DSM 15929</strain>
    </source>
</reference>
<dbReference type="Proteomes" id="UP000184386">
    <property type="component" value="Unassembled WGS sequence"/>
</dbReference>
<evidence type="ECO:0000313" key="2">
    <source>
        <dbReference type="EMBL" id="SHL09739.1"/>
    </source>
</evidence>
<organism evidence="2 3">
    <name type="scientific">Anaerocolumna jejuensis DSM 15929</name>
    <dbReference type="NCBI Taxonomy" id="1121322"/>
    <lineage>
        <taxon>Bacteria</taxon>
        <taxon>Bacillati</taxon>
        <taxon>Bacillota</taxon>
        <taxon>Clostridia</taxon>
        <taxon>Lachnospirales</taxon>
        <taxon>Lachnospiraceae</taxon>
        <taxon>Anaerocolumna</taxon>
    </lineage>
</organism>
<dbReference type="Pfam" id="PF18960">
    <property type="entry name" value="DUF5702"/>
    <property type="match status" value="1"/>
</dbReference>
<keyword evidence="3" id="KW-1185">Reference proteome</keyword>
<dbReference type="OrthoDB" id="5135382at2"/>
<feature type="coiled-coil region" evidence="1">
    <location>
        <begin position="170"/>
        <end position="197"/>
    </location>
</feature>
<proteinExistence type="predicted"/>
<evidence type="ECO:0000313" key="3">
    <source>
        <dbReference type="Proteomes" id="UP000184386"/>
    </source>
</evidence>
<dbReference type="STRING" id="1121322.SAMN02745136_04077"/>
<dbReference type="AlphaFoldDB" id="A0A1M6XV36"/>
<dbReference type="RefSeq" id="WP_073278706.1">
    <property type="nucleotide sequence ID" value="NZ_FRAC01000023.1"/>
</dbReference>
<protein>
    <submittedName>
        <fullName evidence="2">Uncharacterized protein</fullName>
    </submittedName>
</protein>